<protein>
    <submittedName>
        <fullName evidence="1">Uncharacterized protein</fullName>
    </submittedName>
</protein>
<dbReference type="AlphaFoldDB" id="A0A917S697"/>
<name>A0A917S697_9BACL</name>
<dbReference type="Proteomes" id="UP000654670">
    <property type="component" value="Unassembled WGS sequence"/>
</dbReference>
<comment type="caution">
    <text evidence="1">The sequence shown here is derived from an EMBL/GenBank/DDBJ whole genome shotgun (WGS) entry which is preliminary data.</text>
</comment>
<evidence type="ECO:0000313" key="2">
    <source>
        <dbReference type="Proteomes" id="UP000654670"/>
    </source>
</evidence>
<reference evidence="1" key="1">
    <citation type="journal article" date="2014" name="Int. J. Syst. Evol. Microbiol.">
        <title>Complete genome sequence of Corynebacterium casei LMG S-19264T (=DSM 44701T), isolated from a smear-ripened cheese.</title>
        <authorList>
            <consortium name="US DOE Joint Genome Institute (JGI-PGF)"/>
            <person name="Walter F."/>
            <person name="Albersmeier A."/>
            <person name="Kalinowski J."/>
            <person name="Ruckert C."/>
        </authorList>
    </citation>
    <scope>NUCLEOTIDE SEQUENCE</scope>
    <source>
        <strain evidence="1">JCM 15325</strain>
    </source>
</reference>
<dbReference type="EMBL" id="BMOK01000013">
    <property type="protein sequence ID" value="GGL61013.1"/>
    <property type="molecule type" value="Genomic_DNA"/>
</dbReference>
<gene>
    <name evidence="1" type="ORF">GCM10007968_26230</name>
</gene>
<keyword evidence="2" id="KW-1185">Reference proteome</keyword>
<reference evidence="1" key="2">
    <citation type="submission" date="2020-09" db="EMBL/GenBank/DDBJ databases">
        <authorList>
            <person name="Sun Q."/>
            <person name="Ohkuma M."/>
        </authorList>
    </citation>
    <scope>NUCLEOTIDE SEQUENCE</scope>
    <source>
        <strain evidence="1">JCM 15325</strain>
    </source>
</reference>
<proteinExistence type="predicted"/>
<organism evidence="1 2">
    <name type="scientific">Sporolactobacillus putidus</name>
    <dbReference type="NCBI Taxonomy" id="492735"/>
    <lineage>
        <taxon>Bacteria</taxon>
        <taxon>Bacillati</taxon>
        <taxon>Bacillota</taxon>
        <taxon>Bacilli</taxon>
        <taxon>Bacillales</taxon>
        <taxon>Sporolactobacillaceae</taxon>
        <taxon>Sporolactobacillus</taxon>
    </lineage>
</organism>
<evidence type="ECO:0000313" key="1">
    <source>
        <dbReference type="EMBL" id="GGL61013.1"/>
    </source>
</evidence>
<accession>A0A917S697</accession>
<sequence>MDYHAFVSTVKEVSGISDKKVNFLFLILSMDFHYSFKNTEESSVLFDTHMEKWLSQYFNRPVSKKETSEICSIVSPENPALFCPYIWNSERQMKK</sequence>